<evidence type="ECO:0000313" key="1">
    <source>
        <dbReference type="EMBL" id="WIA11957.1"/>
    </source>
</evidence>
<dbReference type="InterPro" id="IPR036188">
    <property type="entry name" value="FAD/NAD-bd_sf"/>
</dbReference>
<dbReference type="Proteomes" id="UP001244341">
    <property type="component" value="Chromosome 3b"/>
</dbReference>
<proteinExistence type="predicted"/>
<dbReference type="PANTHER" id="PTHR32098">
    <property type="entry name" value="LYCOPENE BETA/EPSILON CYCLASE PROTEIN"/>
    <property type="match status" value="1"/>
</dbReference>
<dbReference type="Gene3D" id="3.50.50.60">
    <property type="entry name" value="FAD/NAD(P)-binding domain"/>
    <property type="match status" value="1"/>
</dbReference>
<dbReference type="EMBL" id="CP126210">
    <property type="protein sequence ID" value="WIA11957.1"/>
    <property type="molecule type" value="Genomic_DNA"/>
</dbReference>
<evidence type="ECO:0000313" key="2">
    <source>
        <dbReference type="Proteomes" id="UP001244341"/>
    </source>
</evidence>
<evidence type="ECO:0008006" key="3">
    <source>
        <dbReference type="Google" id="ProtNLM"/>
    </source>
</evidence>
<accession>A0ABY8TUF8</accession>
<dbReference type="SUPFAM" id="SSF51905">
    <property type="entry name" value="FAD/NAD(P)-binding domain"/>
    <property type="match status" value="1"/>
</dbReference>
<organism evidence="1 2">
    <name type="scientific">Tetradesmus obliquus</name>
    <name type="common">Green alga</name>
    <name type="synonym">Acutodesmus obliquus</name>
    <dbReference type="NCBI Taxonomy" id="3088"/>
    <lineage>
        <taxon>Eukaryota</taxon>
        <taxon>Viridiplantae</taxon>
        <taxon>Chlorophyta</taxon>
        <taxon>core chlorophytes</taxon>
        <taxon>Chlorophyceae</taxon>
        <taxon>CS clade</taxon>
        <taxon>Sphaeropleales</taxon>
        <taxon>Scenedesmaceae</taxon>
        <taxon>Tetradesmus</taxon>
    </lineage>
</organism>
<keyword evidence="2" id="KW-1185">Reference proteome</keyword>
<reference evidence="1 2" key="1">
    <citation type="submission" date="2023-05" db="EMBL/GenBank/DDBJ databases">
        <title>A 100% complete, gapless, phased diploid assembly of the Scenedesmus obliquus UTEX 3031 genome.</title>
        <authorList>
            <person name="Biondi T.C."/>
            <person name="Hanschen E.R."/>
            <person name="Kwon T."/>
            <person name="Eng W."/>
            <person name="Kruse C.P.S."/>
            <person name="Koehler S.I."/>
            <person name="Kunde Y."/>
            <person name="Gleasner C.D."/>
            <person name="You Mak K.T."/>
            <person name="Polle J."/>
            <person name="Hovde B.T."/>
            <person name="Starkenburg S.R."/>
        </authorList>
    </citation>
    <scope>NUCLEOTIDE SEQUENCE [LARGE SCALE GENOMIC DNA]</scope>
    <source>
        <strain evidence="1 2">DOE0152z</strain>
    </source>
</reference>
<gene>
    <name evidence="1" type="ORF">OEZ85_012039</name>
</gene>
<protein>
    <recommendedName>
        <fullName evidence="3">FAD dependent oxidoreductase domain-containing protein</fullName>
    </recommendedName>
</protein>
<dbReference type="PANTHER" id="PTHR32098:SF5">
    <property type="entry name" value="LYCOPENE BETA_EPSILON CYCLASE PROTEIN"/>
    <property type="match status" value="1"/>
</dbReference>
<name>A0ABY8TUF8_TETOB</name>
<sequence>MFEAVDARAAAGSQAQAGGAGGRTTYQALLAADQAWSNLRNMETGAAAGPAPQFVKTLPGKSVKVSSSGSSTTTSSSSSSNCMYDVVVAGGTLGVFMATALALKGWRVAVVERGKLQGRTQEWNISRKELQELEELGLLTPAEAESCIALEFNPVRVGFHGGADVWTRDVLNLGVKPDMLVSLMRQKLEAAGGKVYEEVQLGGVEVLSDGVSLVVTSQTVPGGAAAAAGDAQSSGARVQYASSITTRLLLDCMGHASPVVRQLRWGKKPDGVCLVVGGCARGFDPAANSTADIIYTNNDMQRPGTAAAAAGSSSSSSQGQLQYFWEAFPAADGFLGQPRGGQQQSTKSGEWKSDARTTYMFSYMDAQPWRPSLQALFEDYWRLMPQYQQLPGGLQQLQFQRLLFGFFPTYKDSPLPPGFDRILQIGDASGIQSPLSFGGFGALTRHLRRLSSALHDALQADALQAGELAQVNPYNPGLSSAWMLQRAMIGSRSADGRAPPADLINKMLAGNFAAMTGMGDEVLKPFLQDVIQFSPLMRTMAAQVVQDPGFVPQLMMHVGPVALADWMLHVGALGAFTALNKAAAPPLKLLAGSSALPAKAGYSLRRALEAWEFGSGSDYKL</sequence>